<evidence type="ECO:0000313" key="3">
    <source>
        <dbReference type="EMBL" id="KAL3269878.1"/>
    </source>
</evidence>
<dbReference type="InterPro" id="IPR021066">
    <property type="entry name" value="FPI1"/>
</dbReference>
<feature type="chain" id="PRO_5044849168" evidence="2">
    <location>
        <begin position="23"/>
        <end position="101"/>
    </location>
</feature>
<evidence type="ECO:0000256" key="2">
    <source>
        <dbReference type="SAM" id="SignalP"/>
    </source>
</evidence>
<sequence>MNQCYFIISCFLLLALVDFGQSIVCTKDICSTVKCANANPCTCKGPNKFIKDGFCGCCKICFTYLDEGESCPLEIRGPSPPTSGCKEGLKCKEGKCRSDDC</sequence>
<evidence type="ECO:0000313" key="4">
    <source>
        <dbReference type="Proteomes" id="UP001516400"/>
    </source>
</evidence>
<proteinExistence type="predicted"/>
<accession>A0ABD2MU13</accession>
<organism evidence="3 4">
    <name type="scientific">Cryptolaemus montrouzieri</name>
    <dbReference type="NCBI Taxonomy" id="559131"/>
    <lineage>
        <taxon>Eukaryota</taxon>
        <taxon>Metazoa</taxon>
        <taxon>Ecdysozoa</taxon>
        <taxon>Arthropoda</taxon>
        <taxon>Hexapoda</taxon>
        <taxon>Insecta</taxon>
        <taxon>Pterygota</taxon>
        <taxon>Neoptera</taxon>
        <taxon>Endopterygota</taxon>
        <taxon>Coleoptera</taxon>
        <taxon>Polyphaga</taxon>
        <taxon>Cucujiformia</taxon>
        <taxon>Coccinelloidea</taxon>
        <taxon>Coccinellidae</taxon>
        <taxon>Scymninae</taxon>
        <taxon>Scymnini</taxon>
        <taxon>Cryptolaemus</taxon>
    </lineage>
</organism>
<keyword evidence="4" id="KW-1185">Reference proteome</keyword>
<dbReference type="InterPro" id="IPR053741">
    <property type="entry name" value="Ser_Fungal_Prot_Inhib_sf"/>
</dbReference>
<gene>
    <name evidence="3" type="ORF">HHI36_008935</name>
</gene>
<dbReference type="Proteomes" id="UP001516400">
    <property type="component" value="Unassembled WGS sequence"/>
</dbReference>
<comment type="caution">
    <text evidence="3">The sequence shown here is derived from an EMBL/GenBank/DDBJ whole genome shotgun (WGS) entry which is preliminary data.</text>
</comment>
<dbReference type="AlphaFoldDB" id="A0ABD2MU13"/>
<feature type="region of interest" description="Disordered" evidence="1">
    <location>
        <begin position="80"/>
        <end position="101"/>
    </location>
</feature>
<evidence type="ECO:0000256" key="1">
    <source>
        <dbReference type="SAM" id="MobiDB-lite"/>
    </source>
</evidence>
<protein>
    <submittedName>
        <fullName evidence="3">Uncharacterized protein</fullName>
    </submittedName>
</protein>
<name>A0ABD2MU13_9CUCU</name>
<reference evidence="3 4" key="1">
    <citation type="journal article" date="2021" name="BMC Biol.">
        <title>Horizontally acquired antibacterial genes associated with adaptive radiation of ladybird beetles.</title>
        <authorList>
            <person name="Li H.S."/>
            <person name="Tang X.F."/>
            <person name="Huang Y.H."/>
            <person name="Xu Z.Y."/>
            <person name="Chen M.L."/>
            <person name="Du X.Y."/>
            <person name="Qiu B.Y."/>
            <person name="Chen P.T."/>
            <person name="Zhang W."/>
            <person name="Slipinski A."/>
            <person name="Escalona H.E."/>
            <person name="Waterhouse R.M."/>
            <person name="Zwick A."/>
            <person name="Pang H."/>
        </authorList>
    </citation>
    <scope>NUCLEOTIDE SEQUENCE [LARGE SCALE GENOMIC DNA]</scope>
    <source>
        <strain evidence="3">SYSU2018</strain>
    </source>
</reference>
<feature type="compositionally biased region" description="Basic and acidic residues" evidence="1">
    <location>
        <begin position="87"/>
        <end position="101"/>
    </location>
</feature>
<dbReference type="Pfam" id="PF12190">
    <property type="entry name" value="amfpi-1"/>
    <property type="match status" value="1"/>
</dbReference>
<dbReference type="Gene3D" id="2.10.80.20">
    <property type="match status" value="1"/>
</dbReference>
<keyword evidence="2" id="KW-0732">Signal</keyword>
<feature type="signal peptide" evidence="2">
    <location>
        <begin position="1"/>
        <end position="22"/>
    </location>
</feature>
<dbReference type="EMBL" id="JABFTP020000021">
    <property type="protein sequence ID" value="KAL3269878.1"/>
    <property type="molecule type" value="Genomic_DNA"/>
</dbReference>